<organism evidence="2 3">
    <name type="scientific">Nocardia seriolae</name>
    <dbReference type="NCBI Taxonomy" id="37332"/>
    <lineage>
        <taxon>Bacteria</taxon>
        <taxon>Bacillati</taxon>
        <taxon>Actinomycetota</taxon>
        <taxon>Actinomycetes</taxon>
        <taxon>Mycobacteriales</taxon>
        <taxon>Nocardiaceae</taxon>
        <taxon>Nocardia</taxon>
    </lineage>
</organism>
<dbReference type="EMBL" id="BBYQ01000210">
    <property type="protein sequence ID" value="GAP33105.1"/>
    <property type="molecule type" value="Genomic_DNA"/>
</dbReference>
<dbReference type="InterPro" id="IPR014710">
    <property type="entry name" value="RmlC-like_jellyroll"/>
</dbReference>
<evidence type="ECO:0000313" key="1">
    <source>
        <dbReference type="EMBL" id="APA96490.1"/>
    </source>
</evidence>
<dbReference type="Gene3D" id="2.60.120.10">
    <property type="entry name" value="Jelly Rolls"/>
    <property type="match status" value="1"/>
</dbReference>
<dbReference type="OrthoDB" id="9791637at2"/>
<reference evidence="1 4" key="3">
    <citation type="submission" date="2016-10" db="EMBL/GenBank/DDBJ databases">
        <title>Genome sequence of Nocardia seriolae strain EM150506, isolated from Anguila japonica.</title>
        <authorList>
            <person name="Han H.-J."/>
        </authorList>
    </citation>
    <scope>NUCLEOTIDE SEQUENCE [LARGE SCALE GENOMIC DNA]</scope>
    <source>
        <strain evidence="1 4">EM150506</strain>
    </source>
</reference>
<dbReference type="EMBL" id="CP017839">
    <property type="protein sequence ID" value="APA96490.1"/>
    <property type="molecule type" value="Genomic_DNA"/>
</dbReference>
<evidence type="ECO:0000313" key="2">
    <source>
        <dbReference type="EMBL" id="GAP33105.1"/>
    </source>
</evidence>
<name>A0A0B8NQY8_9NOCA</name>
<dbReference type="AlphaFoldDB" id="A0A0B8NQY8"/>
<reference evidence="3" key="1">
    <citation type="submission" date="2015-07" db="EMBL/GenBank/DDBJ databases">
        <title>Nocardia seriolae U-1 whole genome shotgun sequence.</title>
        <authorList>
            <person name="Imajoh M."/>
            <person name="Fukumoto Y."/>
            <person name="Sukeda M."/>
            <person name="Yamane J."/>
            <person name="Yamasaki K."/>
            <person name="Shimizu M."/>
            <person name="Ohnishi K."/>
            <person name="Oshima S."/>
        </authorList>
    </citation>
    <scope>NUCLEOTIDE SEQUENCE [LARGE SCALE GENOMIC DNA]</scope>
    <source>
        <strain evidence="3">U-1</strain>
    </source>
</reference>
<dbReference type="SUPFAM" id="SSF51182">
    <property type="entry name" value="RmlC-like cupins"/>
    <property type="match status" value="1"/>
</dbReference>
<reference evidence="2 3" key="2">
    <citation type="journal article" date="2016" name="Genome Announc.">
        <title>Draft Genome Sequence of Erythromycin- and Oxytetracycline-Sensitive Nocardia seriolae Strain U-1 (NBRC 110359).</title>
        <authorList>
            <person name="Imajoh M."/>
            <person name="Sukeda M."/>
            <person name="Shimizu M."/>
            <person name="Yamane J."/>
            <person name="Ohnishi K."/>
            <person name="Oshima S."/>
        </authorList>
    </citation>
    <scope>NUCLEOTIDE SEQUENCE [LARGE SCALE GENOMIC DNA]</scope>
    <source>
        <strain evidence="2 3">U-1</strain>
    </source>
</reference>
<dbReference type="Proteomes" id="UP000037179">
    <property type="component" value="Unassembled WGS sequence"/>
</dbReference>
<dbReference type="Proteomes" id="UP000180166">
    <property type="component" value="Chromosome"/>
</dbReference>
<gene>
    <name evidence="1" type="ORF">NS506_02425</name>
    <name evidence="2" type="ORF">NSK11_contig00210-0003</name>
</gene>
<protein>
    <submittedName>
        <fullName evidence="2">Uncharacterized protein</fullName>
    </submittedName>
</protein>
<sequence length="98" mass="10731">MQVGFPWKYTLRPGEFYTVTMNTPHTLEAGPDGVRVLTMSSPANFVDLIRRTGTPEADATPDTEWDLELFNKITAELGDVILGPPGMRPADLPDSDPA</sequence>
<keyword evidence="3" id="KW-1185">Reference proteome</keyword>
<evidence type="ECO:0000313" key="3">
    <source>
        <dbReference type="Proteomes" id="UP000037179"/>
    </source>
</evidence>
<dbReference type="RefSeq" id="WP_052087057.1">
    <property type="nucleotide sequence ID" value="NZ_AP017900.1"/>
</dbReference>
<dbReference type="InterPro" id="IPR011051">
    <property type="entry name" value="RmlC_Cupin_sf"/>
</dbReference>
<dbReference type="GeneID" id="93373164"/>
<evidence type="ECO:0000313" key="4">
    <source>
        <dbReference type="Proteomes" id="UP000180166"/>
    </source>
</evidence>
<proteinExistence type="predicted"/>
<accession>A0A0B8NQY8</accession>
<dbReference type="KEGG" id="nsr:NS506_02425"/>